<name>A0A9P6QN40_9FUNG</name>
<evidence type="ECO:0000256" key="2">
    <source>
        <dbReference type="ARBA" id="ARBA00005126"/>
    </source>
</evidence>
<evidence type="ECO:0000256" key="7">
    <source>
        <dbReference type="ARBA" id="ARBA00023007"/>
    </source>
</evidence>
<evidence type="ECO:0000256" key="6">
    <source>
        <dbReference type="ARBA" id="ARBA00022833"/>
    </source>
</evidence>
<evidence type="ECO:0000256" key="5">
    <source>
        <dbReference type="ARBA" id="ARBA00022723"/>
    </source>
</evidence>
<dbReference type="Proteomes" id="UP000807716">
    <property type="component" value="Unassembled WGS sequence"/>
</dbReference>
<reference evidence="9" key="1">
    <citation type="journal article" date="2020" name="Fungal Divers.">
        <title>Resolving the Mortierellaceae phylogeny through synthesis of multi-gene phylogenetics and phylogenomics.</title>
        <authorList>
            <person name="Vandepol N."/>
            <person name="Liber J."/>
            <person name="Desiro A."/>
            <person name="Na H."/>
            <person name="Kennedy M."/>
            <person name="Barry K."/>
            <person name="Grigoriev I.V."/>
            <person name="Miller A.N."/>
            <person name="O'Donnell K."/>
            <person name="Stajich J.E."/>
            <person name="Bonito G."/>
        </authorList>
    </citation>
    <scope>NUCLEOTIDE SEQUENCE</scope>
    <source>
        <strain evidence="9">BC1065</strain>
    </source>
</reference>
<evidence type="ECO:0000313" key="10">
    <source>
        <dbReference type="Proteomes" id="UP000807716"/>
    </source>
</evidence>
<keyword evidence="8" id="KW-0456">Lyase</keyword>
<keyword evidence="7" id="KW-0783">Tetrahydrobiopterin biosynthesis</keyword>
<dbReference type="GO" id="GO:0006729">
    <property type="term" value="P:tetrahydrobiopterin biosynthetic process"/>
    <property type="evidence" value="ECO:0007669"/>
    <property type="project" value="UniProtKB-KW"/>
</dbReference>
<dbReference type="InterPro" id="IPR038418">
    <property type="entry name" value="6-PTP_synth/QueD_sf"/>
</dbReference>
<dbReference type="SUPFAM" id="SSF55620">
    <property type="entry name" value="Tetrahydrobiopterin biosynthesis enzymes-like"/>
    <property type="match status" value="1"/>
</dbReference>
<proteinExistence type="inferred from homology"/>
<dbReference type="EC" id="4.2.3.12" evidence="4"/>
<comment type="pathway">
    <text evidence="2">Cofactor biosynthesis; tetrahydrobiopterin biosynthesis; tetrahydrobiopterin from 7,8-dihydroneopterin triphosphate: step 1/3.</text>
</comment>
<sequence>MANAIMSRGMATTTRIDPETGMVINISDLKKTLQTAVMDPCDHRNLAIPSTTENLAVFLWDSIKTHLPPSDNYRLYKIKLYETDKNVVVYRGE</sequence>
<evidence type="ECO:0000256" key="3">
    <source>
        <dbReference type="ARBA" id="ARBA00009164"/>
    </source>
</evidence>
<dbReference type="PANTHER" id="PTHR12589">
    <property type="entry name" value="PYRUVOYL TETRAHYDROBIOPTERIN SYNTHASE"/>
    <property type="match status" value="1"/>
</dbReference>
<comment type="similarity">
    <text evidence="3">Belongs to the PTPS family.</text>
</comment>
<dbReference type="GO" id="GO:0046872">
    <property type="term" value="F:metal ion binding"/>
    <property type="evidence" value="ECO:0007669"/>
    <property type="project" value="UniProtKB-KW"/>
</dbReference>
<dbReference type="GO" id="GO:0003874">
    <property type="term" value="F:6-pyruvoyltetrahydropterin synthase activity"/>
    <property type="evidence" value="ECO:0007669"/>
    <property type="project" value="UniProtKB-EC"/>
</dbReference>
<evidence type="ECO:0000313" key="9">
    <source>
        <dbReference type="EMBL" id="KAG0269756.1"/>
    </source>
</evidence>
<dbReference type="InterPro" id="IPR007115">
    <property type="entry name" value="6-PTP_synth/QueD"/>
</dbReference>
<comment type="cofactor">
    <cofactor evidence="1">
        <name>Zn(2+)</name>
        <dbReference type="ChEBI" id="CHEBI:29105"/>
    </cofactor>
</comment>
<keyword evidence="6" id="KW-0862">Zinc</keyword>
<evidence type="ECO:0000256" key="1">
    <source>
        <dbReference type="ARBA" id="ARBA00001947"/>
    </source>
</evidence>
<dbReference type="GO" id="GO:0005739">
    <property type="term" value="C:mitochondrion"/>
    <property type="evidence" value="ECO:0007669"/>
    <property type="project" value="TreeGrafter"/>
</dbReference>
<dbReference type="PANTHER" id="PTHR12589:SF7">
    <property type="entry name" value="6-PYRUVOYL TETRAHYDROBIOPTERIN SYNTHASE"/>
    <property type="match status" value="1"/>
</dbReference>
<gene>
    <name evidence="9" type="ORF">DFQ27_002172</name>
</gene>
<protein>
    <recommendedName>
        <fullName evidence="4">6-pyruvoyltetrahydropterin synthase</fullName>
        <ecNumber evidence="4">4.2.3.12</ecNumber>
    </recommendedName>
</protein>
<dbReference type="Pfam" id="PF01242">
    <property type="entry name" value="PTPS"/>
    <property type="match status" value="1"/>
</dbReference>
<organism evidence="9 10">
    <name type="scientific">Actinomortierella ambigua</name>
    <dbReference type="NCBI Taxonomy" id="1343610"/>
    <lineage>
        <taxon>Eukaryota</taxon>
        <taxon>Fungi</taxon>
        <taxon>Fungi incertae sedis</taxon>
        <taxon>Mucoromycota</taxon>
        <taxon>Mortierellomycotina</taxon>
        <taxon>Mortierellomycetes</taxon>
        <taxon>Mortierellales</taxon>
        <taxon>Mortierellaceae</taxon>
        <taxon>Actinomortierella</taxon>
    </lineage>
</organism>
<comment type="caution">
    <text evidence="9">The sequence shown here is derived from an EMBL/GenBank/DDBJ whole genome shotgun (WGS) entry which is preliminary data.</text>
</comment>
<evidence type="ECO:0000256" key="8">
    <source>
        <dbReference type="ARBA" id="ARBA00023239"/>
    </source>
</evidence>
<keyword evidence="10" id="KW-1185">Reference proteome</keyword>
<dbReference type="EMBL" id="JAAAJB010000018">
    <property type="protein sequence ID" value="KAG0269756.1"/>
    <property type="molecule type" value="Genomic_DNA"/>
</dbReference>
<dbReference type="OrthoDB" id="14045at2759"/>
<dbReference type="AlphaFoldDB" id="A0A9P6QN40"/>
<keyword evidence="5" id="KW-0479">Metal-binding</keyword>
<dbReference type="Gene3D" id="3.30.479.10">
    <property type="entry name" value="6-pyruvoyl tetrahydropterin synthase/QueD"/>
    <property type="match status" value="1"/>
</dbReference>
<evidence type="ECO:0000256" key="4">
    <source>
        <dbReference type="ARBA" id="ARBA00013100"/>
    </source>
</evidence>
<accession>A0A9P6QN40</accession>